<dbReference type="GO" id="GO:0030288">
    <property type="term" value="C:outer membrane-bounded periplasmic space"/>
    <property type="evidence" value="ECO:0007669"/>
    <property type="project" value="TreeGrafter"/>
</dbReference>
<organism evidence="8 9">
    <name type="scientific">Candidatus Thiodiazotropha lotti</name>
    <dbReference type="NCBI Taxonomy" id="2792787"/>
    <lineage>
        <taxon>Bacteria</taxon>
        <taxon>Pseudomonadati</taxon>
        <taxon>Pseudomonadota</taxon>
        <taxon>Gammaproteobacteria</taxon>
        <taxon>Chromatiales</taxon>
        <taxon>Sedimenticolaceae</taxon>
        <taxon>Candidatus Thiodiazotropha</taxon>
    </lineage>
</organism>
<sequence length="330" mass="37101">MNFSSSRAALRQYWIGFLLLLLCSQPIFAAEQLTPRDWLERMMEAVQKLNYQGTFVYLHDNQLEIMKIAHAVNGDKVRESLMSLNGAPREVIRDEESVTCVMPGSNEVSVDKRSPSKKFLNILPQDLAQLEDHYSFRMSGKDRIANRQAQVVVIMPNDRLRYGYRFYLDLESGLPLKSDLINEHSEAVEQTMFTDLEIGVAEISELHQRESLFTYRLKNNEGTSLSNEADSRWDFLKLPAGFTLNMQHQLHDPMLSAPIEQYVFSDGLGSLSVFIEAETRSEAFSGVSRLGAINAWGGQIAGYQVTAVGEVPAVTILGVVQGMKLKGSND</sequence>
<proteinExistence type="inferred from homology"/>
<dbReference type="Pfam" id="PF17188">
    <property type="entry name" value="MucB_RseB_C"/>
    <property type="match status" value="1"/>
</dbReference>
<name>A0A9E4K1K4_9GAMM</name>
<feature type="chain" id="PRO_5039557171" evidence="5">
    <location>
        <begin position="30"/>
        <end position="330"/>
    </location>
</feature>
<comment type="caution">
    <text evidence="8">The sequence shown here is derived from an EMBL/GenBank/DDBJ whole genome shotgun (WGS) entry which is preliminary data.</text>
</comment>
<gene>
    <name evidence="8" type="ORF">JAZ04_00330</name>
</gene>
<evidence type="ECO:0000259" key="6">
    <source>
        <dbReference type="Pfam" id="PF03888"/>
    </source>
</evidence>
<evidence type="ECO:0000256" key="1">
    <source>
        <dbReference type="ARBA" id="ARBA00004418"/>
    </source>
</evidence>
<dbReference type="Gene3D" id="3.30.200.100">
    <property type="entry name" value="MucB/RseB, C-terminal domain"/>
    <property type="match status" value="1"/>
</dbReference>
<protein>
    <submittedName>
        <fullName evidence="8">MucB/RseB C-terminal domain-containing protein</fullName>
    </submittedName>
</protein>
<evidence type="ECO:0000256" key="3">
    <source>
        <dbReference type="ARBA" id="ARBA00022729"/>
    </source>
</evidence>
<evidence type="ECO:0000256" key="5">
    <source>
        <dbReference type="SAM" id="SignalP"/>
    </source>
</evidence>
<keyword evidence="4" id="KW-0574">Periplasm</keyword>
<dbReference type="PANTHER" id="PTHR38782:SF1">
    <property type="entry name" value="SIGMA-E FACTOR REGULATORY PROTEIN RSEB"/>
    <property type="match status" value="1"/>
</dbReference>
<dbReference type="CDD" id="cd16327">
    <property type="entry name" value="RseB"/>
    <property type="match status" value="1"/>
</dbReference>
<dbReference type="PANTHER" id="PTHR38782">
    <property type="match status" value="1"/>
</dbReference>
<dbReference type="PIRSF" id="PIRSF005427">
    <property type="entry name" value="RseB"/>
    <property type="match status" value="1"/>
</dbReference>
<dbReference type="InterPro" id="IPR038484">
    <property type="entry name" value="MucB/RseB_C_sf"/>
</dbReference>
<feature type="signal peptide" evidence="5">
    <location>
        <begin position="1"/>
        <end position="29"/>
    </location>
</feature>
<accession>A0A9E4K1K4</accession>
<evidence type="ECO:0000256" key="4">
    <source>
        <dbReference type="ARBA" id="ARBA00022764"/>
    </source>
</evidence>
<dbReference type="Pfam" id="PF03888">
    <property type="entry name" value="MucB_RseB"/>
    <property type="match status" value="1"/>
</dbReference>
<dbReference type="EMBL" id="JAEPDI010000001">
    <property type="protein sequence ID" value="MCG7937288.1"/>
    <property type="molecule type" value="Genomic_DNA"/>
</dbReference>
<keyword evidence="3 5" id="KW-0732">Signal</keyword>
<evidence type="ECO:0000259" key="7">
    <source>
        <dbReference type="Pfam" id="PF17188"/>
    </source>
</evidence>
<dbReference type="Gene3D" id="2.50.20.10">
    <property type="entry name" value="Lipoprotein localisation LolA/LolB/LppX"/>
    <property type="match status" value="1"/>
</dbReference>
<comment type="similarity">
    <text evidence="2">Belongs to the RseB family.</text>
</comment>
<evidence type="ECO:0000313" key="9">
    <source>
        <dbReference type="Proteomes" id="UP000886687"/>
    </source>
</evidence>
<feature type="domain" description="MucB/RseB C-terminal" evidence="7">
    <location>
        <begin position="228"/>
        <end position="323"/>
    </location>
</feature>
<dbReference type="InterPro" id="IPR005588">
    <property type="entry name" value="MucB_RseB"/>
</dbReference>
<evidence type="ECO:0000313" key="8">
    <source>
        <dbReference type="EMBL" id="MCG7937288.1"/>
    </source>
</evidence>
<dbReference type="AlphaFoldDB" id="A0A9E4K1K4"/>
<dbReference type="InterPro" id="IPR033436">
    <property type="entry name" value="MucB/RseB_C"/>
</dbReference>
<comment type="subcellular location">
    <subcellularLocation>
        <location evidence="1">Periplasm</location>
    </subcellularLocation>
</comment>
<evidence type="ECO:0000256" key="2">
    <source>
        <dbReference type="ARBA" id="ARBA00008150"/>
    </source>
</evidence>
<reference evidence="8" key="1">
    <citation type="journal article" date="2021" name="Proc. Natl. Acad. Sci. U.S.A.">
        <title>Global biogeography of chemosynthetic symbionts reveals both localized and globally distributed symbiont groups. .</title>
        <authorList>
            <person name="Osvatic J.T."/>
            <person name="Wilkins L.G.E."/>
            <person name="Leibrecht L."/>
            <person name="Leray M."/>
            <person name="Zauner S."/>
            <person name="Polzin J."/>
            <person name="Camacho Y."/>
            <person name="Gros O."/>
            <person name="van Gils J.A."/>
            <person name="Eisen J.A."/>
            <person name="Petersen J.M."/>
            <person name="Yuen B."/>
        </authorList>
    </citation>
    <scope>NUCLEOTIDE SEQUENCE</scope>
    <source>
        <strain evidence="8">MAGL173</strain>
    </source>
</reference>
<feature type="domain" description="MucB/RseB N-terminal" evidence="6">
    <location>
        <begin position="35"/>
        <end position="200"/>
    </location>
</feature>
<dbReference type="Proteomes" id="UP000886687">
    <property type="component" value="Unassembled WGS sequence"/>
</dbReference>
<dbReference type="GO" id="GO:0032885">
    <property type="term" value="P:regulation of polysaccharide biosynthetic process"/>
    <property type="evidence" value="ECO:0007669"/>
    <property type="project" value="TreeGrafter"/>
</dbReference>
<dbReference type="InterPro" id="IPR033434">
    <property type="entry name" value="MucB/RseB_N"/>
</dbReference>
<dbReference type="GO" id="GO:0045152">
    <property type="term" value="F:antisigma factor binding"/>
    <property type="evidence" value="ECO:0007669"/>
    <property type="project" value="TreeGrafter"/>
</dbReference>